<protein>
    <submittedName>
        <fullName evidence="2">Uncharacterized protein</fullName>
    </submittedName>
</protein>
<evidence type="ECO:0000313" key="2">
    <source>
        <dbReference type="EMBL" id="SVD45534.1"/>
    </source>
</evidence>
<name>A0A382VG99_9ZZZZ</name>
<feature type="region of interest" description="Disordered" evidence="1">
    <location>
        <begin position="105"/>
        <end position="126"/>
    </location>
</feature>
<gene>
    <name evidence="2" type="ORF">METZ01_LOCUS398388</name>
</gene>
<dbReference type="EMBL" id="UINC01151748">
    <property type="protein sequence ID" value="SVD45534.1"/>
    <property type="molecule type" value="Genomic_DNA"/>
</dbReference>
<proteinExistence type="predicted"/>
<accession>A0A382VG99</accession>
<organism evidence="2">
    <name type="scientific">marine metagenome</name>
    <dbReference type="NCBI Taxonomy" id="408172"/>
    <lineage>
        <taxon>unclassified sequences</taxon>
        <taxon>metagenomes</taxon>
        <taxon>ecological metagenomes</taxon>
    </lineage>
</organism>
<reference evidence="2" key="1">
    <citation type="submission" date="2018-05" db="EMBL/GenBank/DDBJ databases">
        <authorList>
            <person name="Lanie J.A."/>
            <person name="Ng W.-L."/>
            <person name="Kazmierczak K.M."/>
            <person name="Andrzejewski T.M."/>
            <person name="Davidsen T.M."/>
            <person name="Wayne K.J."/>
            <person name="Tettelin H."/>
            <person name="Glass J.I."/>
            <person name="Rusch D."/>
            <person name="Podicherti R."/>
            <person name="Tsui H.-C.T."/>
            <person name="Winkler M.E."/>
        </authorList>
    </citation>
    <scope>NUCLEOTIDE SEQUENCE</scope>
</reference>
<sequence>MGGRRAVPNPVEIITEPIQIEIYHPPLPKAIQLERPDWFVVSENNIDDFLAKLSKIQGVEAVPTFFALSPQGYEKMSGNLQEMRRYILEQKEIIVYYKTVTTPEEPTKMGDGIERPSIGLYPRDKE</sequence>
<feature type="compositionally biased region" description="Basic and acidic residues" evidence="1">
    <location>
        <begin position="105"/>
        <end position="114"/>
    </location>
</feature>
<evidence type="ECO:0000256" key="1">
    <source>
        <dbReference type="SAM" id="MobiDB-lite"/>
    </source>
</evidence>
<dbReference type="AlphaFoldDB" id="A0A382VG99"/>